<keyword evidence="2" id="KW-1185">Reference proteome</keyword>
<name>A0A8S1XM67_PAROT</name>
<dbReference type="OrthoDB" id="301011at2759"/>
<gene>
    <name evidence="1" type="ORF">POCTA_138.1.T1260067</name>
</gene>
<reference evidence="1" key="1">
    <citation type="submission" date="2021-01" db="EMBL/GenBank/DDBJ databases">
        <authorList>
            <consortium name="Genoscope - CEA"/>
            <person name="William W."/>
        </authorList>
    </citation>
    <scope>NUCLEOTIDE SEQUENCE</scope>
</reference>
<dbReference type="EMBL" id="CAJJDP010000126">
    <property type="protein sequence ID" value="CAD8202079.1"/>
    <property type="molecule type" value="Genomic_DNA"/>
</dbReference>
<dbReference type="Proteomes" id="UP000683925">
    <property type="component" value="Unassembled WGS sequence"/>
</dbReference>
<dbReference type="OMA" id="HNFKINI"/>
<comment type="caution">
    <text evidence="1">The sequence shown here is derived from an EMBL/GenBank/DDBJ whole genome shotgun (WGS) entry which is preliminary data.</text>
</comment>
<dbReference type="AlphaFoldDB" id="A0A8S1XM67"/>
<proteinExistence type="predicted"/>
<evidence type="ECO:0000313" key="1">
    <source>
        <dbReference type="EMBL" id="CAD8202079.1"/>
    </source>
</evidence>
<sequence>MPVKSFSVLKQQKSEFKQCSIINNQIDKQELQSLQLIQNLSSPFCGISQCLNQNSCFKKINEKIIQEPLLDIKCEQIFSELDNNEYYKQTLVYTTMIELKQAVLKVKRSWNGLMMPINEIQVDNQPNETFKLGIITKKFIHHNFKINIRALCRFTVKVIELDLPFSSNDIVQYHDESIHINPISLLVQCQKQTCYEGLREMLSKVDSNENVQQILEMLKCFHNQDVNQLISCNVVDKDIYKLKLQLINLLYKRRQI</sequence>
<protein>
    <submittedName>
        <fullName evidence="1">Uncharacterized protein</fullName>
    </submittedName>
</protein>
<evidence type="ECO:0000313" key="2">
    <source>
        <dbReference type="Proteomes" id="UP000683925"/>
    </source>
</evidence>
<organism evidence="1 2">
    <name type="scientific">Paramecium octaurelia</name>
    <dbReference type="NCBI Taxonomy" id="43137"/>
    <lineage>
        <taxon>Eukaryota</taxon>
        <taxon>Sar</taxon>
        <taxon>Alveolata</taxon>
        <taxon>Ciliophora</taxon>
        <taxon>Intramacronucleata</taxon>
        <taxon>Oligohymenophorea</taxon>
        <taxon>Peniculida</taxon>
        <taxon>Parameciidae</taxon>
        <taxon>Paramecium</taxon>
    </lineage>
</organism>
<accession>A0A8S1XM67</accession>